<dbReference type="GO" id="GO:0016856">
    <property type="term" value="F:racemase and epimerase activity, acting on hydroxy acids and derivatives"/>
    <property type="evidence" value="ECO:0007669"/>
    <property type="project" value="UniProtKB-UniRule"/>
</dbReference>
<dbReference type="HAMAP" id="MF_02243">
    <property type="entry name" value="UxaE"/>
    <property type="match status" value="1"/>
</dbReference>
<comment type="function">
    <text evidence="1">Catalyzes the epimerization of D-tagaturonate (D-TagA) to D-fructuronate (D-FruA).</text>
</comment>
<proteinExistence type="inferred from homology"/>
<dbReference type="InterPro" id="IPR032586">
    <property type="entry name" value="UxaE"/>
</dbReference>
<evidence type="ECO:0000313" key="2">
    <source>
        <dbReference type="EMBL" id="KUK23619.1"/>
    </source>
</evidence>
<sequence length="481" mass="55551">MVLKVFKDHFGRGYEVYEKSYREKDSLSFFLTKGEEGKILVVAGEKAPEGLSFFKKQRVEGVSFFFCERNHENLEVLRKYFPDLKPVRAGLRASFGTGDRLGITTPAHVRALKDSGLFPIFAQQSVRENERTGRTWRDVLDDATWGVFQEGYSEGFGADADHVKRPEDLVSAAREGFTMFTIDPSDHVRNLSKLTEKERNEKFEEILRKERIDRIYLGKKYSVLGEKIEFDEKNLRDAALVYYDAIAHVDMMYQILKDETPDFDFEVSVDETETPTSPLFHIFVVEELRRRGVEFTNLALRFIGEWEKGIDYKGDLAQFEREIKMHAEIARMFEGYKISLHSGSDKFSVYPAFASATGGLFHVKTAGTSYLEAVKVISMVNPELFREIYRCALDHFEEDRKSYHISADLSKVPEVEKVKDEDLPGLFEDINVRQLIHVTYGSVLKDASLKERLFKTLEQNEELFYETVAKHIKRHVDLLKG</sequence>
<feature type="binding site" evidence="1">
    <location>
        <position position="308"/>
    </location>
    <ligand>
        <name>a divalent metal cation</name>
        <dbReference type="ChEBI" id="CHEBI:60240"/>
    </ligand>
</feature>
<gene>
    <name evidence="1" type="primary">uxaE</name>
    <name evidence="2" type="ORF">XD57_0277</name>
</gene>
<feature type="binding site" evidence="1">
    <location>
        <position position="341"/>
    </location>
    <ligand>
        <name>a divalent metal cation</name>
        <dbReference type="ChEBI" id="CHEBI:60240"/>
    </ligand>
</feature>
<dbReference type="GO" id="GO:0046872">
    <property type="term" value="F:metal ion binding"/>
    <property type="evidence" value="ECO:0007669"/>
    <property type="project" value="UniProtKB-UniRule"/>
</dbReference>
<dbReference type="SMR" id="A0A124FG61"/>
<evidence type="ECO:0000313" key="3">
    <source>
        <dbReference type="Proteomes" id="UP000058636"/>
    </source>
</evidence>
<keyword evidence="1" id="KW-0479">Metal-binding</keyword>
<dbReference type="EC" id="5.1.2.7" evidence="1"/>
<feature type="active site" description="Proton acceptor" evidence="1">
    <location>
        <position position="161"/>
    </location>
</feature>
<feature type="binding site" evidence="1">
    <location>
        <position position="162"/>
    </location>
    <ligand>
        <name>a divalent metal cation</name>
        <dbReference type="ChEBI" id="CHEBI:60240"/>
    </ligand>
</feature>
<dbReference type="Proteomes" id="UP000058636">
    <property type="component" value="Unassembled WGS sequence"/>
</dbReference>
<dbReference type="EMBL" id="LGFG01000012">
    <property type="protein sequence ID" value="KUK23619.1"/>
    <property type="molecule type" value="Genomic_DNA"/>
</dbReference>
<accession>A0A124FG61</accession>
<dbReference type="OMA" id="KFTGRFN"/>
<comment type="cofactor">
    <cofactor evidence="1">
        <name>a divalent metal cation</name>
        <dbReference type="ChEBI" id="CHEBI:60240"/>
    </cofactor>
</comment>
<comment type="similarity">
    <text evidence="1">Belongs to the UxaE family.</text>
</comment>
<dbReference type="PATRIC" id="fig|93930.3.peg.1060"/>
<keyword evidence="1" id="KW-0413">Isomerase</keyword>
<feature type="active site" description="Proton donor" evidence="1">
    <location>
        <position position="266"/>
    </location>
</feature>
<comment type="catalytic activity">
    <reaction evidence="1">
        <text>keto-D-tagaturonate = keto-D-fructuronate</text>
        <dbReference type="Rhea" id="RHEA:51656"/>
        <dbReference type="ChEBI" id="CHEBI:17886"/>
        <dbReference type="ChEBI" id="CHEBI:59881"/>
        <dbReference type="EC" id="5.1.2.7"/>
    </reaction>
</comment>
<reference evidence="2 3" key="1">
    <citation type="journal article" date="2015" name="MBio">
        <title>Genome-Resolved Metagenomic Analysis Reveals Roles for Candidate Phyla and Other Microbial Community Members in Biogeochemical Transformations in Oil Reservoirs.</title>
        <authorList>
            <person name="Hu P."/>
            <person name="Tom L."/>
            <person name="Singh A."/>
            <person name="Thomas B.C."/>
            <person name="Baker B.J."/>
            <person name="Piceno Y.M."/>
            <person name="Andersen G.L."/>
            <person name="Banfield J.F."/>
        </authorList>
    </citation>
    <scope>NUCLEOTIDE SEQUENCE [LARGE SCALE GENOMIC DNA]</scope>
    <source>
        <strain evidence="2">46_26</strain>
    </source>
</reference>
<protein>
    <recommendedName>
        <fullName evidence="1">Tagaturonate/fructuronate epimerase</fullName>
        <shortName evidence="1">D-TagA/D-FruA epimerase</shortName>
        <ecNumber evidence="1">5.1.2.7</ecNumber>
    </recommendedName>
</protein>
<organism evidence="2 3">
    <name type="scientific">Thermotoga petrophila</name>
    <dbReference type="NCBI Taxonomy" id="93929"/>
    <lineage>
        <taxon>Bacteria</taxon>
        <taxon>Thermotogati</taxon>
        <taxon>Thermotogota</taxon>
        <taxon>Thermotogae</taxon>
        <taxon>Thermotogales</taxon>
        <taxon>Thermotogaceae</taxon>
        <taxon>Thermotoga</taxon>
    </lineage>
</organism>
<evidence type="ECO:0000256" key="1">
    <source>
        <dbReference type="HAMAP-Rule" id="MF_02243"/>
    </source>
</evidence>
<dbReference type="Pfam" id="PF16257">
    <property type="entry name" value="UxaE"/>
    <property type="match status" value="1"/>
</dbReference>
<comment type="caution">
    <text evidence="2">The sequence shown here is derived from an EMBL/GenBank/DDBJ whole genome shotgun (WGS) entry which is preliminary data.</text>
</comment>
<dbReference type="AlphaFoldDB" id="A0A124FG61"/>
<name>A0A124FG61_9THEM</name>